<keyword evidence="1" id="KW-0106">Calcium</keyword>
<dbReference type="PROSITE" id="PS51184">
    <property type="entry name" value="JMJC"/>
    <property type="match status" value="1"/>
</dbReference>
<gene>
    <name evidence="4" type="primary">yjiC</name>
    <name evidence="4" type="ORF">SNAT2548_LOCUS14969</name>
</gene>
<accession>A0A812N0E7</accession>
<dbReference type="OrthoDB" id="415700at2759"/>
<feature type="domain" description="EF-hand" evidence="2">
    <location>
        <begin position="338"/>
        <end position="373"/>
    </location>
</feature>
<proteinExistence type="predicted"/>
<dbReference type="InterPro" id="IPR002048">
    <property type="entry name" value="EF_hand_dom"/>
</dbReference>
<dbReference type="Gene3D" id="1.10.238.10">
    <property type="entry name" value="EF-hand"/>
    <property type="match status" value="1"/>
</dbReference>
<dbReference type="GO" id="GO:0005509">
    <property type="term" value="F:calcium ion binding"/>
    <property type="evidence" value="ECO:0007669"/>
    <property type="project" value="InterPro"/>
</dbReference>
<evidence type="ECO:0000256" key="1">
    <source>
        <dbReference type="ARBA" id="ARBA00022837"/>
    </source>
</evidence>
<evidence type="ECO:0000313" key="5">
    <source>
        <dbReference type="Proteomes" id="UP000604046"/>
    </source>
</evidence>
<reference evidence="4" key="1">
    <citation type="submission" date="2021-02" db="EMBL/GenBank/DDBJ databases">
        <authorList>
            <person name="Dougan E. K."/>
            <person name="Rhodes N."/>
            <person name="Thang M."/>
            <person name="Chan C."/>
        </authorList>
    </citation>
    <scope>NUCLEOTIDE SEQUENCE</scope>
</reference>
<keyword evidence="5" id="KW-1185">Reference proteome</keyword>
<dbReference type="InterPro" id="IPR011992">
    <property type="entry name" value="EF-hand-dom_pair"/>
</dbReference>
<protein>
    <submittedName>
        <fullName evidence="4">YjiC protein</fullName>
    </submittedName>
</protein>
<organism evidence="4 5">
    <name type="scientific">Symbiodinium natans</name>
    <dbReference type="NCBI Taxonomy" id="878477"/>
    <lineage>
        <taxon>Eukaryota</taxon>
        <taxon>Sar</taxon>
        <taxon>Alveolata</taxon>
        <taxon>Dinophyceae</taxon>
        <taxon>Suessiales</taxon>
        <taxon>Symbiodiniaceae</taxon>
        <taxon>Symbiodinium</taxon>
    </lineage>
</organism>
<dbReference type="SUPFAM" id="SSF47473">
    <property type="entry name" value="EF-hand"/>
    <property type="match status" value="1"/>
</dbReference>
<dbReference type="InterPro" id="IPR003347">
    <property type="entry name" value="JmjC_dom"/>
</dbReference>
<dbReference type="AlphaFoldDB" id="A0A812N0E7"/>
<dbReference type="SUPFAM" id="SSF51197">
    <property type="entry name" value="Clavaminate synthase-like"/>
    <property type="match status" value="1"/>
</dbReference>
<dbReference type="Gene3D" id="2.60.120.650">
    <property type="entry name" value="Cupin"/>
    <property type="match status" value="1"/>
</dbReference>
<dbReference type="InterPro" id="IPR018247">
    <property type="entry name" value="EF_Hand_1_Ca_BS"/>
</dbReference>
<sequence>MALRLAILAGTVSQAKVLPPTLPDLSPLGEPSVAAFFGLEGKPQPVERVREVTADEFDARVRLGRPFIIADAGRGIDLAGASCELFHQRFPKAQMRAEYTGSDRPEKFISLGSKAWFSEDRRQAGAKKKKSKEAQQQTTAPYVWHVKDGGHEAPPDVRAAVQRAWQPPYFVRGATNLREANESAEFWFHRRNGSVLAHADTYCIPAVSLQLTGRKHWRLMPHPHVNVSRRAPDSHDGGIYRTKLWDPLWEATVEQGEAIVFFPNLFHETRVPEDGNPECTVATTFQLQLPVPARYFRAFLPTHAMSHLYYEGHCLDLWHSFATLKAPKAVDATESREVIESQHAQLFSELDVDGDGFLSLVELKDYLAAQTASAGPGRSFGTPWPRWFYTEDYFYDWRPAADEDGRQVRQEMEAELLRFRGEDMLAYLDCCPPDGQVSEHELLQAMLQWHVAGTLNLTVATSSKPCRTLLHRPFGAVSPPHINEAAFR</sequence>
<dbReference type="PROSITE" id="PS00018">
    <property type="entry name" value="EF_HAND_1"/>
    <property type="match status" value="1"/>
</dbReference>
<feature type="domain" description="JmjC" evidence="3">
    <location>
        <begin position="155"/>
        <end position="303"/>
    </location>
</feature>
<comment type="caution">
    <text evidence="4">The sequence shown here is derived from an EMBL/GenBank/DDBJ whole genome shotgun (WGS) entry which is preliminary data.</text>
</comment>
<dbReference type="PROSITE" id="PS50222">
    <property type="entry name" value="EF_HAND_2"/>
    <property type="match status" value="1"/>
</dbReference>
<evidence type="ECO:0000259" key="3">
    <source>
        <dbReference type="PROSITE" id="PS51184"/>
    </source>
</evidence>
<dbReference type="EMBL" id="CAJNDS010001824">
    <property type="protein sequence ID" value="CAE7282402.1"/>
    <property type="molecule type" value="Genomic_DNA"/>
</dbReference>
<evidence type="ECO:0000313" key="4">
    <source>
        <dbReference type="EMBL" id="CAE7282402.1"/>
    </source>
</evidence>
<evidence type="ECO:0000259" key="2">
    <source>
        <dbReference type="PROSITE" id="PS50222"/>
    </source>
</evidence>
<name>A0A812N0E7_9DINO</name>
<dbReference type="Proteomes" id="UP000604046">
    <property type="component" value="Unassembled WGS sequence"/>
</dbReference>